<protein>
    <submittedName>
        <fullName evidence="2">Uncharacterized protein</fullName>
    </submittedName>
</protein>
<proteinExistence type="predicted"/>
<feature type="region of interest" description="Disordered" evidence="1">
    <location>
        <begin position="1"/>
        <end position="47"/>
    </location>
</feature>
<dbReference type="AlphaFoldDB" id="A0A4Y2QRI5"/>
<evidence type="ECO:0000256" key="1">
    <source>
        <dbReference type="SAM" id="MobiDB-lite"/>
    </source>
</evidence>
<comment type="caution">
    <text evidence="2">The sequence shown here is derived from an EMBL/GenBank/DDBJ whole genome shotgun (WGS) entry which is preliminary data.</text>
</comment>
<sequence length="67" mass="7697">MKGRKAAYKVNRNGGKDRLHHFSKEKLLERRRKNESSISPSRQEDADEVDCGFITVYSSTLLETQLA</sequence>
<gene>
    <name evidence="2" type="ORF">AVEN_81455_1</name>
</gene>
<dbReference type="Proteomes" id="UP000499080">
    <property type="component" value="Unassembled WGS sequence"/>
</dbReference>
<keyword evidence="3" id="KW-1185">Reference proteome</keyword>
<reference evidence="2 3" key="1">
    <citation type="journal article" date="2019" name="Sci. Rep.">
        <title>Orb-weaving spider Araneus ventricosus genome elucidates the spidroin gene catalogue.</title>
        <authorList>
            <person name="Kono N."/>
            <person name="Nakamura H."/>
            <person name="Ohtoshi R."/>
            <person name="Moran D.A.P."/>
            <person name="Shinohara A."/>
            <person name="Yoshida Y."/>
            <person name="Fujiwara M."/>
            <person name="Mori M."/>
            <person name="Tomita M."/>
            <person name="Arakawa K."/>
        </authorList>
    </citation>
    <scope>NUCLEOTIDE SEQUENCE [LARGE SCALE GENOMIC DNA]</scope>
</reference>
<feature type="compositionally biased region" description="Basic and acidic residues" evidence="1">
    <location>
        <begin position="14"/>
        <end position="35"/>
    </location>
</feature>
<evidence type="ECO:0000313" key="3">
    <source>
        <dbReference type="Proteomes" id="UP000499080"/>
    </source>
</evidence>
<organism evidence="2 3">
    <name type="scientific">Araneus ventricosus</name>
    <name type="common">Orbweaver spider</name>
    <name type="synonym">Epeira ventricosa</name>
    <dbReference type="NCBI Taxonomy" id="182803"/>
    <lineage>
        <taxon>Eukaryota</taxon>
        <taxon>Metazoa</taxon>
        <taxon>Ecdysozoa</taxon>
        <taxon>Arthropoda</taxon>
        <taxon>Chelicerata</taxon>
        <taxon>Arachnida</taxon>
        <taxon>Araneae</taxon>
        <taxon>Araneomorphae</taxon>
        <taxon>Entelegynae</taxon>
        <taxon>Araneoidea</taxon>
        <taxon>Araneidae</taxon>
        <taxon>Araneus</taxon>
    </lineage>
</organism>
<accession>A0A4Y2QRI5</accession>
<name>A0A4Y2QRI5_ARAVE</name>
<dbReference type="EMBL" id="BGPR01014626">
    <property type="protein sequence ID" value="GBN66002.1"/>
    <property type="molecule type" value="Genomic_DNA"/>
</dbReference>
<evidence type="ECO:0000313" key="2">
    <source>
        <dbReference type="EMBL" id="GBN66002.1"/>
    </source>
</evidence>